<gene>
    <name evidence="2" type="ORF">GMOD_00001348</name>
</gene>
<evidence type="ECO:0000256" key="1">
    <source>
        <dbReference type="SAM" id="MobiDB-lite"/>
    </source>
</evidence>
<dbReference type="Proteomes" id="UP000265663">
    <property type="component" value="Unassembled WGS sequence"/>
</dbReference>
<sequence length="377" mass="42506">MPPVAKTNCHNYVPAPNLNVSPSIATRSCPICLLQSHIDKIKDVQIGLSNRGGIFKSKKPDNCWRYIGHKNWINKWRAAKIQCCRFLGALEKLHDDHPDMRQAWGLDEALYLWEMATDECCRVPGYKYLGDAAEGDVSLECTKKLEPIESIPIAIQATREENRPEDDDGWATVTRIWKEGSQSWTLLSEDQGGRPETRNTGLEAINNKPDGFQTFSGDLSEALAEAFDDSSNEGTDRTRSTVAGVSETSNVHLTVTSTQSHKNRVPNLLQSALRRKSPPDPCSRKSVMINPQAAIIPSENDQIITQPHNEHVAAEKHRHRSTWTRRSRTYSPLTWASPEGYEKDDTSYFRMSWFDLEGLMYKSTSKTEDDALTEEAN</sequence>
<organism evidence="2 3">
    <name type="scientific">Pyrenophora seminiperda CCB06</name>
    <dbReference type="NCBI Taxonomy" id="1302712"/>
    <lineage>
        <taxon>Eukaryota</taxon>
        <taxon>Fungi</taxon>
        <taxon>Dikarya</taxon>
        <taxon>Ascomycota</taxon>
        <taxon>Pezizomycotina</taxon>
        <taxon>Dothideomycetes</taxon>
        <taxon>Pleosporomycetidae</taxon>
        <taxon>Pleosporales</taxon>
        <taxon>Pleosporineae</taxon>
        <taxon>Pleosporaceae</taxon>
        <taxon>Pyrenophora</taxon>
    </lineage>
</organism>
<protein>
    <submittedName>
        <fullName evidence="2">Uncharacterized protein</fullName>
    </submittedName>
</protein>
<dbReference type="EMBL" id="KE747810">
    <property type="protein sequence ID" value="RMZ67428.1"/>
    <property type="molecule type" value="Genomic_DNA"/>
</dbReference>
<dbReference type="OrthoDB" id="3674353at2759"/>
<accession>A0A3M7LYW4</accession>
<keyword evidence="3" id="KW-1185">Reference proteome</keyword>
<name>A0A3M7LYW4_9PLEO</name>
<evidence type="ECO:0000313" key="3">
    <source>
        <dbReference type="Proteomes" id="UP000265663"/>
    </source>
</evidence>
<evidence type="ECO:0000313" key="2">
    <source>
        <dbReference type="EMBL" id="RMZ67428.1"/>
    </source>
</evidence>
<proteinExistence type="predicted"/>
<reference evidence="2 3" key="1">
    <citation type="journal article" date="2014" name="PLoS ONE">
        <title>De novo Genome Assembly of the Fungal Plant Pathogen Pyrenophora semeniperda.</title>
        <authorList>
            <person name="Soliai M.M."/>
            <person name="Meyer S.E."/>
            <person name="Udall J.A."/>
            <person name="Elzinga D.E."/>
            <person name="Hermansen R.A."/>
            <person name="Bodily P.M."/>
            <person name="Hart A.A."/>
            <person name="Coleman C.E."/>
        </authorList>
    </citation>
    <scope>NUCLEOTIDE SEQUENCE [LARGE SCALE GENOMIC DNA]</scope>
    <source>
        <strain evidence="2 3">CCB06</strain>
        <tissue evidence="2">Mycelium</tissue>
    </source>
</reference>
<feature type="region of interest" description="Disordered" evidence="1">
    <location>
        <begin position="186"/>
        <end position="209"/>
    </location>
</feature>
<dbReference type="AlphaFoldDB" id="A0A3M7LYW4"/>